<keyword evidence="1" id="KW-0732">Signal</keyword>
<protein>
    <recommendedName>
        <fullName evidence="4">Tyrosine-protein kinase Wsck</fullName>
    </recommendedName>
</protein>
<name>A0AAW2ZCK8_9EUKA</name>
<accession>A0AAW2ZCK8</accession>
<organism evidence="2 3">
    <name type="scientific">Acrasis kona</name>
    <dbReference type="NCBI Taxonomy" id="1008807"/>
    <lineage>
        <taxon>Eukaryota</taxon>
        <taxon>Discoba</taxon>
        <taxon>Heterolobosea</taxon>
        <taxon>Tetramitia</taxon>
        <taxon>Eutetramitia</taxon>
        <taxon>Acrasidae</taxon>
        <taxon>Acrasis</taxon>
    </lineage>
</organism>
<dbReference type="Proteomes" id="UP001431209">
    <property type="component" value="Unassembled WGS sequence"/>
</dbReference>
<evidence type="ECO:0008006" key="4">
    <source>
        <dbReference type="Google" id="ProtNLM"/>
    </source>
</evidence>
<gene>
    <name evidence="2" type="ORF">AKO1_000997</name>
</gene>
<evidence type="ECO:0000313" key="3">
    <source>
        <dbReference type="Proteomes" id="UP001431209"/>
    </source>
</evidence>
<dbReference type="AlphaFoldDB" id="A0AAW2ZCK8"/>
<feature type="chain" id="PRO_5043329874" description="Tyrosine-protein kinase Wsck" evidence="1">
    <location>
        <begin position="21"/>
        <end position="318"/>
    </location>
</feature>
<evidence type="ECO:0000313" key="2">
    <source>
        <dbReference type="EMBL" id="KAL0487074.1"/>
    </source>
</evidence>
<comment type="caution">
    <text evidence="2">The sequence shown here is derived from an EMBL/GenBank/DDBJ whole genome shotgun (WGS) entry which is preliminary data.</text>
</comment>
<feature type="signal peptide" evidence="1">
    <location>
        <begin position="1"/>
        <end position="20"/>
    </location>
</feature>
<sequence length="318" mass="35156">MRLLLAFALACILLLSTASALNCKSGELRVREDYHGEIIETCVVCGTGYYCPGDDNSYPCPEHSYSDERGQTECKPCDKPVPKKTACMLNDAPDDIRQLVDNSISYGSSEKYSVKSSAHFVFLEDAYFIKQFSRGYRPTLNVVQAAGQTGQITAYFSNTTGNPSESNHSFKTVNTNVTALIAALPARQNLMYVTLEFQRPCDINVGIYNYATAHHDVSVGVNKYVQSGGISLEVFTVRGVKSKSKVTLSISTGQTTRTDYLYWSSNKQIPYPNELNYQARVVNQRSLTVEDEGDVTFSFHTYLPGSMDGVVKVDVTPL</sequence>
<keyword evidence="3" id="KW-1185">Reference proteome</keyword>
<dbReference type="EMBL" id="JAOPGA020001301">
    <property type="protein sequence ID" value="KAL0487074.1"/>
    <property type="molecule type" value="Genomic_DNA"/>
</dbReference>
<proteinExistence type="predicted"/>
<reference evidence="2 3" key="1">
    <citation type="submission" date="2024-03" db="EMBL/GenBank/DDBJ databases">
        <title>The Acrasis kona genome and developmental transcriptomes reveal deep origins of eukaryotic multicellular pathways.</title>
        <authorList>
            <person name="Sheikh S."/>
            <person name="Fu C.-J."/>
            <person name="Brown M.W."/>
            <person name="Baldauf S.L."/>
        </authorList>
    </citation>
    <scope>NUCLEOTIDE SEQUENCE [LARGE SCALE GENOMIC DNA]</scope>
    <source>
        <strain evidence="2 3">ATCC MYA-3509</strain>
    </source>
</reference>
<evidence type="ECO:0000256" key="1">
    <source>
        <dbReference type="SAM" id="SignalP"/>
    </source>
</evidence>